<evidence type="ECO:0000256" key="4">
    <source>
        <dbReference type="ARBA" id="ARBA00022729"/>
    </source>
</evidence>
<dbReference type="Proteomes" id="UP001580407">
    <property type="component" value="Unassembled WGS sequence"/>
</dbReference>
<dbReference type="InterPro" id="IPR057336">
    <property type="entry name" value="GerAC_N"/>
</dbReference>
<keyword evidence="11" id="KW-1185">Reference proteome</keyword>
<keyword evidence="6" id="KW-0564">Palmitate</keyword>
<organism evidence="10 11">
    <name type="scientific">Paenibacillus terreus</name>
    <dbReference type="NCBI Taxonomy" id="1387834"/>
    <lineage>
        <taxon>Bacteria</taxon>
        <taxon>Bacillati</taxon>
        <taxon>Bacillota</taxon>
        <taxon>Bacilli</taxon>
        <taxon>Bacillales</taxon>
        <taxon>Paenibacillaceae</taxon>
        <taxon>Paenibacillus</taxon>
    </lineage>
</organism>
<evidence type="ECO:0000256" key="7">
    <source>
        <dbReference type="ARBA" id="ARBA00023288"/>
    </source>
</evidence>
<dbReference type="Pfam" id="PF05504">
    <property type="entry name" value="Spore_GerAC"/>
    <property type="match status" value="1"/>
</dbReference>
<feature type="domain" description="Spore germination GerAC-like C-terminal" evidence="8">
    <location>
        <begin position="231"/>
        <end position="397"/>
    </location>
</feature>
<dbReference type="InterPro" id="IPR046953">
    <property type="entry name" value="Spore_GerAC-like_C"/>
</dbReference>
<dbReference type="PROSITE" id="PS51257">
    <property type="entry name" value="PROKAR_LIPOPROTEIN"/>
    <property type="match status" value="1"/>
</dbReference>
<dbReference type="RefSeq" id="WP_375527855.1">
    <property type="nucleotide sequence ID" value="NZ_JBHILM010000036.1"/>
</dbReference>
<evidence type="ECO:0000256" key="6">
    <source>
        <dbReference type="ARBA" id="ARBA00023139"/>
    </source>
</evidence>
<dbReference type="NCBIfam" id="TIGR02887">
    <property type="entry name" value="spore_ger_x_C"/>
    <property type="match status" value="1"/>
</dbReference>
<dbReference type="InterPro" id="IPR008844">
    <property type="entry name" value="Spore_GerAC-like"/>
</dbReference>
<reference evidence="10 11" key="1">
    <citation type="submission" date="2024-09" db="EMBL/GenBank/DDBJ databases">
        <authorList>
            <person name="Ruan L."/>
        </authorList>
    </citation>
    <scope>NUCLEOTIDE SEQUENCE [LARGE SCALE GENOMIC DNA]</scope>
    <source>
        <strain evidence="10 11">D33</strain>
    </source>
</reference>
<comment type="similarity">
    <text evidence="2">Belongs to the GerABKC lipoprotein family.</text>
</comment>
<name>A0ABV5BEK2_9BACL</name>
<gene>
    <name evidence="10" type="ORF">ACE3NQ_24820</name>
</gene>
<dbReference type="InterPro" id="IPR038501">
    <property type="entry name" value="Spore_GerAC_C_sf"/>
</dbReference>
<keyword evidence="4" id="KW-0732">Signal</keyword>
<keyword evidence="7" id="KW-0449">Lipoprotein</keyword>
<dbReference type="Pfam" id="PF25198">
    <property type="entry name" value="Spore_GerAC_N"/>
    <property type="match status" value="1"/>
</dbReference>
<feature type="domain" description="Spore germination protein N-terminal" evidence="9">
    <location>
        <begin position="23"/>
        <end position="199"/>
    </location>
</feature>
<proteinExistence type="inferred from homology"/>
<evidence type="ECO:0000259" key="8">
    <source>
        <dbReference type="Pfam" id="PF05504"/>
    </source>
</evidence>
<evidence type="ECO:0000256" key="1">
    <source>
        <dbReference type="ARBA" id="ARBA00004635"/>
    </source>
</evidence>
<comment type="subcellular location">
    <subcellularLocation>
        <location evidence="1">Membrane</location>
        <topology evidence="1">Lipid-anchor</topology>
    </subcellularLocation>
</comment>
<dbReference type="PANTHER" id="PTHR35789">
    <property type="entry name" value="SPORE GERMINATION PROTEIN B3"/>
    <property type="match status" value="1"/>
</dbReference>
<comment type="caution">
    <text evidence="10">The sequence shown here is derived from an EMBL/GenBank/DDBJ whole genome shotgun (WGS) entry which is preliminary data.</text>
</comment>
<evidence type="ECO:0000313" key="11">
    <source>
        <dbReference type="Proteomes" id="UP001580407"/>
    </source>
</evidence>
<protein>
    <submittedName>
        <fullName evidence="10">Ger(X)C family spore germination protein</fullName>
    </submittedName>
</protein>
<evidence type="ECO:0000313" key="10">
    <source>
        <dbReference type="EMBL" id="MFB5684137.1"/>
    </source>
</evidence>
<keyword evidence="5" id="KW-0472">Membrane</keyword>
<evidence type="ECO:0000259" key="9">
    <source>
        <dbReference type="Pfam" id="PF25198"/>
    </source>
</evidence>
<evidence type="ECO:0000256" key="3">
    <source>
        <dbReference type="ARBA" id="ARBA00022544"/>
    </source>
</evidence>
<dbReference type="EMBL" id="JBHILM010000036">
    <property type="protein sequence ID" value="MFB5684137.1"/>
    <property type="molecule type" value="Genomic_DNA"/>
</dbReference>
<keyword evidence="3" id="KW-0309">Germination</keyword>
<evidence type="ECO:0000256" key="5">
    <source>
        <dbReference type="ARBA" id="ARBA00023136"/>
    </source>
</evidence>
<dbReference type="PANTHER" id="PTHR35789:SF1">
    <property type="entry name" value="SPORE GERMINATION PROTEIN B3"/>
    <property type="match status" value="1"/>
</dbReference>
<evidence type="ECO:0000256" key="2">
    <source>
        <dbReference type="ARBA" id="ARBA00007886"/>
    </source>
</evidence>
<dbReference type="Gene3D" id="3.30.300.210">
    <property type="entry name" value="Nutrient germinant receptor protein C, domain 3"/>
    <property type="match status" value="1"/>
</dbReference>
<accession>A0ABV5BEK2</accession>
<sequence length="404" mass="45052">MYRIRVSGILLMTAVILTGCWNRTELNELAITTATGIDRSQHDWIVSYQSIVPSTVASSTGGSGGGGSQPAVHTFSLRTKTIHQAMNDSSMESPRRVYVAHNHVLIISQKSAEQGLSELLDYYLRSAETRETVGMVITDGKASDMLKNMIPPEKIPGMSLSNILERETENVSVYPSVSVFEFAQHFYSDAGGQIVPMIGLTGQQSAKNMDKLRSLDILKKTSAPVKISLTKAAVFNGDRLVGFLNRSESYGLSWLNRKIRGTELPLPCSASESSGRLGSVRINRVKTHFNPVKTGYHYTMQVRVKVRGVLSESACQQDLSKPETIRSLESILEKQIEKDIYTGWDKIQKLGVDALGFADKVHRKYPGQWKSIRKEWPREFKKMDLDVQVKATIRRTGLLKKTLK</sequence>